<comment type="caution">
    <text evidence="1">The sequence shown here is derived from an EMBL/GenBank/DDBJ whole genome shotgun (WGS) entry which is preliminary data.</text>
</comment>
<reference evidence="1" key="1">
    <citation type="submission" date="2022-11" db="EMBL/GenBank/DDBJ databases">
        <authorList>
            <person name="Kikuchi T."/>
        </authorList>
    </citation>
    <scope>NUCLEOTIDE SEQUENCE</scope>
    <source>
        <strain evidence="1">PS1010</strain>
    </source>
</reference>
<name>A0A9P1N529_9PELO</name>
<gene>
    <name evidence="1" type="ORF">CAMP_LOCUS10908</name>
</gene>
<accession>A0A9P1N529</accession>
<keyword evidence="2" id="KW-1185">Reference proteome</keyword>
<protein>
    <submittedName>
        <fullName evidence="1">Uncharacterized protein</fullName>
    </submittedName>
</protein>
<evidence type="ECO:0000313" key="2">
    <source>
        <dbReference type="Proteomes" id="UP001152747"/>
    </source>
</evidence>
<dbReference type="EMBL" id="CANHGI010000004">
    <property type="protein sequence ID" value="CAI5448271.1"/>
    <property type="molecule type" value="Genomic_DNA"/>
</dbReference>
<proteinExistence type="predicted"/>
<dbReference type="Proteomes" id="UP001152747">
    <property type="component" value="Unassembled WGS sequence"/>
</dbReference>
<dbReference type="AlphaFoldDB" id="A0A9P1N529"/>
<organism evidence="1 2">
    <name type="scientific">Caenorhabditis angaria</name>
    <dbReference type="NCBI Taxonomy" id="860376"/>
    <lineage>
        <taxon>Eukaryota</taxon>
        <taxon>Metazoa</taxon>
        <taxon>Ecdysozoa</taxon>
        <taxon>Nematoda</taxon>
        <taxon>Chromadorea</taxon>
        <taxon>Rhabditida</taxon>
        <taxon>Rhabditina</taxon>
        <taxon>Rhabditomorpha</taxon>
        <taxon>Rhabditoidea</taxon>
        <taxon>Rhabditidae</taxon>
        <taxon>Peloderinae</taxon>
        <taxon>Caenorhabditis</taxon>
    </lineage>
</organism>
<evidence type="ECO:0000313" key="1">
    <source>
        <dbReference type="EMBL" id="CAI5448271.1"/>
    </source>
</evidence>
<sequence length="131" mass="15461">MPAAQKPVSFAMQRVLMMLDGKKAPSFELSEEQSQVRQFLLDLCTSMMQEIIHKGVVEEKMQLPLLDQIRKFKIYIEGILCARSFLERHVHAFQIVQIFLLPFNHELKSKYLEFHFSQSYIIAMRSIENFH</sequence>